<keyword evidence="6" id="KW-0333">Golgi apparatus</keyword>
<evidence type="ECO:0000313" key="12">
    <source>
        <dbReference type="Proteomes" id="UP000091857"/>
    </source>
</evidence>
<dbReference type="Proteomes" id="UP000091857">
    <property type="component" value="Chromosome 6"/>
</dbReference>
<evidence type="ECO:0000256" key="7">
    <source>
        <dbReference type="ARBA" id="ARBA00023136"/>
    </source>
</evidence>
<proteinExistence type="inferred from homology"/>
<evidence type="ECO:0000259" key="10">
    <source>
        <dbReference type="Pfam" id="PF12022"/>
    </source>
</evidence>
<accession>A0A2C9VQ88</accession>
<sequence length="756" mass="83685">MVDSASTPPPRSATDLFSDPLDAHPLWFKPNLFLSPTFDSESYISELRTFVPFDTLRSELQAHLASLNHELIDLINRDYADFVNLSTKLVDVDAAVVRMRAPLLELREKIEGFRGSVEVSLVALRNGLQQRSEAAAAREVLELLLDTFHVVSKVEKLIKELPSVPADWSNGDLSSSVKNAVSNGTSLQPIENGTNLRETQSMLLERIASEMNRLKFYMAHAQNLPFIDNMEKRIQSASLLLDASLGHCFVNGLEHRDENAIYNCLRAYAAIDNTKSAEEIFRTTIVAPLVQKIIPHGQSGMDAGASGDELENDYHQIKQLIHKDCKFLLEISAAENSGLHVFDFLANSILKEVLSAIQNGKPSAFSPGRPTEFLMNYKSSLDFLAHLEGYCPSRSAVAKFRTEAVYAEFMKQWNVGVYFSLRFQEIAGALDSVLAATSLIPVQNSHSGLGNLQDLTLKQSATLLESLRSCWREDVLILLCSDKFLRLSLQLLARYSNWLSSGLAARKTSNTGSSSGYEWAISATPDDFIYIIHDITCLATEVCGDYLDHVLQRLSTCSTNILDQVKQSILQGGKSLNDLAPLAVNAIIEALVDKAVEDLRQVKGITATYRMTNKPLPARHSPYVSGVLRPLKAFLEGERAMTFLTKETRNELLLGAATNITGSYYELAAELVSVARKTESSLQRIRQGAQRRAGASSDVSDHSVSDTDKICMQLFLDIQEYGRNLSVMGVEAANIPAYRSLWQCVAPPDRQSVINL</sequence>
<evidence type="ECO:0000256" key="2">
    <source>
        <dbReference type="ARBA" id="ARBA00007603"/>
    </source>
</evidence>
<dbReference type="Gramene" id="Manes.06G118300.1.v8.1">
    <property type="protein sequence ID" value="Manes.06G118300.1.v8.1.CDS"/>
    <property type="gene ID" value="Manes.06G118300.v8.1"/>
</dbReference>
<comment type="similarity">
    <text evidence="2">Belongs to the COG2 family.</text>
</comment>
<keyword evidence="5" id="KW-0653">Protein transport</keyword>
<feature type="domain" description="COG complex component COG2 C-terminal" evidence="10">
    <location>
        <begin position="411"/>
        <end position="718"/>
    </location>
</feature>
<dbReference type="GO" id="GO:0007030">
    <property type="term" value="P:Golgi organization"/>
    <property type="evidence" value="ECO:0000318"/>
    <property type="project" value="GO_Central"/>
</dbReference>
<dbReference type="InterPro" id="IPR024603">
    <property type="entry name" value="COG_complex_COG2_C"/>
</dbReference>
<dbReference type="OMA" id="CWAEGVY"/>
<evidence type="ECO:0000259" key="9">
    <source>
        <dbReference type="Pfam" id="PF06148"/>
    </source>
</evidence>
<evidence type="ECO:0000256" key="6">
    <source>
        <dbReference type="ARBA" id="ARBA00023034"/>
    </source>
</evidence>
<protein>
    <recommendedName>
        <fullName evidence="3">Conserved oligomeric Golgi complex subunit 2</fullName>
    </recommendedName>
    <alternativeName>
        <fullName evidence="8">Component of oligomeric Golgi complex 2</fullName>
    </alternativeName>
</protein>
<keyword evidence="4" id="KW-0813">Transport</keyword>
<dbReference type="Pfam" id="PF06148">
    <property type="entry name" value="COG2_N"/>
    <property type="match status" value="1"/>
</dbReference>
<reference evidence="12" key="1">
    <citation type="journal article" date="2016" name="Nat. Biotechnol.">
        <title>Sequencing wild and cultivated cassava and related species reveals extensive interspecific hybridization and genetic diversity.</title>
        <authorList>
            <person name="Bredeson J.V."/>
            <person name="Lyons J.B."/>
            <person name="Prochnik S.E."/>
            <person name="Wu G.A."/>
            <person name="Ha C.M."/>
            <person name="Edsinger-Gonzales E."/>
            <person name="Grimwood J."/>
            <person name="Schmutz J."/>
            <person name="Rabbi I.Y."/>
            <person name="Egesi C."/>
            <person name="Nauluvula P."/>
            <person name="Lebot V."/>
            <person name="Ndunguru J."/>
            <person name="Mkamilo G."/>
            <person name="Bart R.S."/>
            <person name="Setter T.L."/>
            <person name="Gleadow R.M."/>
            <person name="Kulakow P."/>
            <person name="Ferguson M.E."/>
            <person name="Rounsley S."/>
            <person name="Rokhsar D.S."/>
        </authorList>
    </citation>
    <scope>NUCLEOTIDE SEQUENCE [LARGE SCALE GENOMIC DNA]</scope>
    <source>
        <strain evidence="12">cv. AM560-2</strain>
    </source>
</reference>
<feature type="domain" description="Conserved oligomeric Golgi complex subunit 2 N-terminal" evidence="9">
    <location>
        <begin position="26"/>
        <end position="100"/>
    </location>
</feature>
<dbReference type="GO" id="GO:0006891">
    <property type="term" value="P:intra-Golgi vesicle-mediated transport"/>
    <property type="evidence" value="ECO:0000318"/>
    <property type="project" value="GO_Central"/>
</dbReference>
<dbReference type="OrthoDB" id="332281at2759"/>
<evidence type="ECO:0000256" key="3">
    <source>
        <dbReference type="ARBA" id="ARBA00020977"/>
    </source>
</evidence>
<dbReference type="PANTHER" id="PTHR12961">
    <property type="entry name" value="CONSERVED OLIGOMERIC GOLGI COMPLEX COMPONENT 2"/>
    <property type="match status" value="1"/>
</dbReference>
<gene>
    <name evidence="11" type="ORF">MANES_06G118300v8</name>
</gene>
<evidence type="ECO:0000256" key="5">
    <source>
        <dbReference type="ARBA" id="ARBA00022927"/>
    </source>
</evidence>
<dbReference type="Pfam" id="PF12022">
    <property type="entry name" value="COG2_C"/>
    <property type="match status" value="1"/>
</dbReference>
<dbReference type="PANTHER" id="PTHR12961:SF0">
    <property type="entry name" value="CONSERVED OLIGOMERIC GOLGI COMPLEX SUBUNIT 2"/>
    <property type="match status" value="1"/>
</dbReference>
<dbReference type="InterPro" id="IPR009316">
    <property type="entry name" value="COG2"/>
</dbReference>
<comment type="subcellular location">
    <subcellularLocation>
        <location evidence="1">Golgi apparatus membrane</location>
        <topology evidence="1">Peripheral membrane protein</topology>
    </subcellularLocation>
</comment>
<keyword evidence="7" id="KW-0472">Membrane</keyword>
<dbReference type="InterPro" id="IPR024602">
    <property type="entry name" value="COG_su2_N"/>
</dbReference>
<dbReference type="GO" id="GO:0015031">
    <property type="term" value="P:protein transport"/>
    <property type="evidence" value="ECO:0007669"/>
    <property type="project" value="UniProtKB-KW"/>
</dbReference>
<name>A0A2C9VQ88_MANES</name>
<evidence type="ECO:0000313" key="11">
    <source>
        <dbReference type="EMBL" id="OAY47940.1"/>
    </source>
</evidence>
<evidence type="ECO:0000256" key="8">
    <source>
        <dbReference type="ARBA" id="ARBA00031344"/>
    </source>
</evidence>
<dbReference type="GO" id="GO:0000139">
    <property type="term" value="C:Golgi membrane"/>
    <property type="evidence" value="ECO:0007669"/>
    <property type="project" value="UniProtKB-SubCell"/>
</dbReference>
<evidence type="ECO:0000256" key="1">
    <source>
        <dbReference type="ARBA" id="ARBA00004395"/>
    </source>
</evidence>
<dbReference type="EMBL" id="CM004392">
    <property type="protein sequence ID" value="OAY47940.1"/>
    <property type="molecule type" value="Genomic_DNA"/>
</dbReference>
<evidence type="ECO:0000256" key="4">
    <source>
        <dbReference type="ARBA" id="ARBA00022448"/>
    </source>
</evidence>
<dbReference type="STRING" id="3983.A0A2C9VQ88"/>
<comment type="caution">
    <text evidence="11">The sequence shown here is derived from an EMBL/GenBank/DDBJ whole genome shotgun (WGS) entry which is preliminary data.</text>
</comment>
<keyword evidence="12" id="KW-1185">Reference proteome</keyword>
<organism evidence="11 12">
    <name type="scientific">Manihot esculenta</name>
    <name type="common">Cassava</name>
    <name type="synonym">Jatropha manihot</name>
    <dbReference type="NCBI Taxonomy" id="3983"/>
    <lineage>
        <taxon>Eukaryota</taxon>
        <taxon>Viridiplantae</taxon>
        <taxon>Streptophyta</taxon>
        <taxon>Embryophyta</taxon>
        <taxon>Tracheophyta</taxon>
        <taxon>Spermatophyta</taxon>
        <taxon>Magnoliopsida</taxon>
        <taxon>eudicotyledons</taxon>
        <taxon>Gunneridae</taxon>
        <taxon>Pentapetalae</taxon>
        <taxon>rosids</taxon>
        <taxon>fabids</taxon>
        <taxon>Malpighiales</taxon>
        <taxon>Euphorbiaceae</taxon>
        <taxon>Crotonoideae</taxon>
        <taxon>Manihoteae</taxon>
        <taxon>Manihot</taxon>
    </lineage>
</organism>
<dbReference type="AlphaFoldDB" id="A0A2C9VQ88"/>
<dbReference type="GO" id="GO:0017119">
    <property type="term" value="C:Golgi transport complex"/>
    <property type="evidence" value="ECO:0000318"/>
    <property type="project" value="GO_Central"/>
</dbReference>